<dbReference type="CDD" id="cd04647">
    <property type="entry name" value="LbH_MAT_like"/>
    <property type="match status" value="1"/>
</dbReference>
<reference evidence="3 4" key="1">
    <citation type="submission" date="2013-04" db="EMBL/GenBank/DDBJ databases">
        <title>The Genome Sequence of Parabacteroides gordonii DSM 23371.</title>
        <authorList>
            <consortium name="The Broad Institute Genomics Platform"/>
            <person name="Earl A."/>
            <person name="Ward D."/>
            <person name="Feldgarden M."/>
            <person name="Gevers D."/>
            <person name="Martens E."/>
            <person name="Sakamoto M."/>
            <person name="Benno Y."/>
            <person name="Suzuki N."/>
            <person name="Matsunaga N."/>
            <person name="Koshihara K."/>
            <person name="Seki M."/>
            <person name="Komiya H."/>
            <person name="Walker B."/>
            <person name="Young S."/>
            <person name="Zeng Q."/>
            <person name="Gargeya S."/>
            <person name="Fitzgerald M."/>
            <person name="Haas B."/>
            <person name="Abouelleil A."/>
            <person name="Allen A.W."/>
            <person name="Alvarado L."/>
            <person name="Arachchi H.M."/>
            <person name="Berlin A.M."/>
            <person name="Chapman S.B."/>
            <person name="Gainer-Dewar J."/>
            <person name="Goldberg J."/>
            <person name="Griggs A."/>
            <person name="Gujja S."/>
            <person name="Hansen M."/>
            <person name="Howarth C."/>
            <person name="Imamovic A."/>
            <person name="Ireland A."/>
            <person name="Larimer J."/>
            <person name="McCowan C."/>
            <person name="Murphy C."/>
            <person name="Pearson M."/>
            <person name="Poon T.W."/>
            <person name="Priest M."/>
            <person name="Roberts A."/>
            <person name="Saif S."/>
            <person name="Shea T."/>
            <person name="Sisk P."/>
            <person name="Sykes S."/>
            <person name="Wortman J."/>
            <person name="Nusbaum C."/>
            <person name="Birren B."/>
        </authorList>
    </citation>
    <scope>NUCLEOTIDE SEQUENCE [LARGE SCALE GENOMIC DNA]</scope>
    <source>
        <strain evidence="3 4">MS-1</strain>
    </source>
</reference>
<evidence type="ECO:0008006" key="5">
    <source>
        <dbReference type="Google" id="ProtNLM"/>
    </source>
</evidence>
<evidence type="ECO:0000256" key="1">
    <source>
        <dbReference type="ARBA" id="ARBA00007274"/>
    </source>
</evidence>
<dbReference type="HOGENOM" id="CLU_051638_7_1_10"/>
<dbReference type="PANTHER" id="PTHR23416">
    <property type="entry name" value="SIALIC ACID SYNTHASE-RELATED"/>
    <property type="match status" value="1"/>
</dbReference>
<evidence type="ECO:0000313" key="3">
    <source>
        <dbReference type="EMBL" id="KKB49193.1"/>
    </source>
</evidence>
<comment type="similarity">
    <text evidence="1">Belongs to the transferase hexapeptide repeat family.</text>
</comment>
<dbReference type="SUPFAM" id="SSF51161">
    <property type="entry name" value="Trimeric LpxA-like enzymes"/>
    <property type="match status" value="1"/>
</dbReference>
<organism evidence="3 4">
    <name type="scientific">Parabacteroides gordonii MS-1 = DSM 23371</name>
    <dbReference type="NCBI Taxonomy" id="1203610"/>
    <lineage>
        <taxon>Bacteria</taxon>
        <taxon>Pseudomonadati</taxon>
        <taxon>Bacteroidota</taxon>
        <taxon>Bacteroidia</taxon>
        <taxon>Bacteroidales</taxon>
        <taxon>Tannerellaceae</taxon>
        <taxon>Parabacteroides</taxon>
    </lineage>
</organism>
<evidence type="ECO:0000313" key="4">
    <source>
        <dbReference type="Proteomes" id="UP000033035"/>
    </source>
</evidence>
<keyword evidence="2" id="KW-0808">Transferase</keyword>
<comment type="caution">
    <text evidence="3">The sequence shown here is derived from an EMBL/GenBank/DDBJ whole genome shotgun (WGS) entry which is preliminary data.</text>
</comment>
<dbReference type="PATRIC" id="fig|1203610.3.peg.4332"/>
<dbReference type="EMBL" id="AQHW01000025">
    <property type="protein sequence ID" value="KKB49193.1"/>
    <property type="molecule type" value="Genomic_DNA"/>
</dbReference>
<dbReference type="InterPro" id="IPR051159">
    <property type="entry name" value="Hexapeptide_acetyltransf"/>
</dbReference>
<dbReference type="Gene3D" id="2.160.10.10">
    <property type="entry name" value="Hexapeptide repeat proteins"/>
    <property type="match status" value="1"/>
</dbReference>
<dbReference type="Proteomes" id="UP000033035">
    <property type="component" value="Unassembled WGS sequence"/>
</dbReference>
<protein>
    <recommendedName>
        <fullName evidence="5">Maltose/galactoside acetyltransferase domain-containing protein</fullName>
    </recommendedName>
</protein>
<dbReference type="InterPro" id="IPR011004">
    <property type="entry name" value="Trimer_LpxA-like_sf"/>
</dbReference>
<dbReference type="AlphaFoldDB" id="A0A0F5IUL2"/>
<gene>
    <name evidence="3" type="ORF">HMPREF1536_04257</name>
</gene>
<dbReference type="RefSeq" id="WP_028729235.1">
    <property type="nucleotide sequence ID" value="NZ_KE386763.1"/>
</dbReference>
<sequence length="181" mass="20277">MLRTLLLYLIYWKEKFRLYKQVSFNGFTVVYAFRKSRICWGRNIVINSHSLSNLAGMHQRTILVARDGGKIRLGDNVSVSGTTIYALESVEIGDNTQIGVNTIIMDNDFHPLNITARRMNDRNAIRRKPVRIGNDCFIGMNVIICKGTVLGDRCIVGAGSVVCGVYPDDSVIIGNPAIRKR</sequence>
<dbReference type="PANTHER" id="PTHR23416:SF23">
    <property type="entry name" value="ACETYLTRANSFERASE C18B11.09C-RELATED"/>
    <property type="match status" value="1"/>
</dbReference>
<dbReference type="GO" id="GO:0005829">
    <property type="term" value="C:cytosol"/>
    <property type="evidence" value="ECO:0007669"/>
    <property type="project" value="TreeGrafter"/>
</dbReference>
<name>A0A0F5IUL2_9BACT</name>
<dbReference type="GO" id="GO:0008374">
    <property type="term" value="F:O-acyltransferase activity"/>
    <property type="evidence" value="ECO:0007669"/>
    <property type="project" value="TreeGrafter"/>
</dbReference>
<dbReference type="Pfam" id="PF14602">
    <property type="entry name" value="Hexapep_2"/>
    <property type="match status" value="1"/>
</dbReference>
<keyword evidence="4" id="KW-1185">Reference proteome</keyword>
<dbReference type="InterPro" id="IPR001451">
    <property type="entry name" value="Hexapep"/>
</dbReference>
<dbReference type="STRING" id="1203610.HMPREF1536_04257"/>
<proteinExistence type="inferred from homology"/>
<evidence type="ECO:0000256" key="2">
    <source>
        <dbReference type="ARBA" id="ARBA00022679"/>
    </source>
</evidence>
<accession>A0A0F5IUL2</accession>